<evidence type="ECO:0000256" key="1">
    <source>
        <dbReference type="SAM" id="MobiDB-lite"/>
    </source>
</evidence>
<dbReference type="Proteomes" id="UP001140949">
    <property type="component" value="Unassembled WGS sequence"/>
</dbReference>
<proteinExistence type="predicted"/>
<evidence type="ECO:0000313" key="2">
    <source>
        <dbReference type="EMBL" id="KAJ6841569.1"/>
    </source>
</evidence>
<accession>A0AAX6HKI4</accession>
<dbReference type="InterPro" id="IPR021109">
    <property type="entry name" value="Peptidase_aspartic_dom_sf"/>
</dbReference>
<keyword evidence="3" id="KW-1185">Reference proteome</keyword>
<feature type="compositionally biased region" description="Polar residues" evidence="1">
    <location>
        <begin position="264"/>
        <end position="273"/>
    </location>
</feature>
<name>A0AAX6HKI4_IRIPA</name>
<dbReference type="CDD" id="cd00303">
    <property type="entry name" value="retropepsin_like"/>
    <property type="match status" value="1"/>
</dbReference>
<feature type="region of interest" description="Disordered" evidence="1">
    <location>
        <begin position="238"/>
        <end position="300"/>
    </location>
</feature>
<dbReference type="SUPFAM" id="SSF50630">
    <property type="entry name" value="Acid proteases"/>
    <property type="match status" value="1"/>
</dbReference>
<dbReference type="Pfam" id="PF13650">
    <property type="entry name" value="Asp_protease_2"/>
    <property type="match status" value="1"/>
</dbReference>
<protein>
    <submittedName>
        <fullName evidence="2">Uncharacterized protein</fullName>
    </submittedName>
</protein>
<gene>
    <name evidence="2" type="ORF">M6B38_306780</name>
</gene>
<organism evidence="2 3">
    <name type="scientific">Iris pallida</name>
    <name type="common">Sweet iris</name>
    <dbReference type="NCBI Taxonomy" id="29817"/>
    <lineage>
        <taxon>Eukaryota</taxon>
        <taxon>Viridiplantae</taxon>
        <taxon>Streptophyta</taxon>
        <taxon>Embryophyta</taxon>
        <taxon>Tracheophyta</taxon>
        <taxon>Spermatophyta</taxon>
        <taxon>Magnoliopsida</taxon>
        <taxon>Liliopsida</taxon>
        <taxon>Asparagales</taxon>
        <taxon>Iridaceae</taxon>
        <taxon>Iridoideae</taxon>
        <taxon>Irideae</taxon>
        <taxon>Iris</taxon>
    </lineage>
</organism>
<dbReference type="PANTHER" id="PTHR33240">
    <property type="entry name" value="OS08G0508500 PROTEIN"/>
    <property type="match status" value="1"/>
</dbReference>
<dbReference type="PANTHER" id="PTHR33240:SF15">
    <property type="entry name" value="GAG-PRO-LIKE PROTEIN"/>
    <property type="match status" value="1"/>
</dbReference>
<comment type="caution">
    <text evidence="2">The sequence shown here is derived from an EMBL/GenBank/DDBJ whole genome shotgun (WGS) entry which is preliminary data.</text>
</comment>
<sequence>MLIKTNLHDRPLYYTGYIGDVKVDRMHIDPGSSISIIPKGLLHHLRILMHRLTPTITAISGFNSGRSYPIGKIRLKCQIGDLQSEVTCYVIDADTSYNILLGRPWIHDYMIVPSMLHQCFKYVDKYGFVRTKFADIDPFKGVESYYSDSCLYEKSKKHHGEGDVQASTETATGSEEPLTIHLQARKPGKSVPLTATLRKDVISLSAQEEQMIIRLPRSGQVPRPTTEPLIIMLPRVGQPQAEKVNPSDKPMTIRLPKKNRHPNTKSGASSEPTTPRPAPSTKLGVASVPTTPHSAPPMEPLIIKLPKSSSQSVFTQGVAEEESKLAKYEAAHTETCSCCPSTASS</sequence>
<dbReference type="Gene3D" id="2.40.70.10">
    <property type="entry name" value="Acid Proteases"/>
    <property type="match status" value="1"/>
</dbReference>
<dbReference type="EMBL" id="JANAVB010008599">
    <property type="protein sequence ID" value="KAJ6841569.1"/>
    <property type="molecule type" value="Genomic_DNA"/>
</dbReference>
<reference evidence="2" key="2">
    <citation type="submission" date="2023-04" db="EMBL/GenBank/DDBJ databases">
        <authorList>
            <person name="Bruccoleri R.E."/>
            <person name="Oakeley E.J."/>
            <person name="Faust A.-M."/>
            <person name="Dessus-Babus S."/>
            <person name="Altorfer M."/>
            <person name="Burckhardt D."/>
            <person name="Oertli M."/>
            <person name="Naumann U."/>
            <person name="Petersen F."/>
            <person name="Wong J."/>
        </authorList>
    </citation>
    <scope>NUCLEOTIDE SEQUENCE</scope>
    <source>
        <strain evidence="2">GSM-AAB239-AS_SAM_17_03QT</strain>
        <tissue evidence="2">Leaf</tissue>
    </source>
</reference>
<reference evidence="2" key="1">
    <citation type="journal article" date="2023" name="GigaByte">
        <title>Genome assembly of the bearded iris, Iris pallida Lam.</title>
        <authorList>
            <person name="Bruccoleri R.E."/>
            <person name="Oakeley E.J."/>
            <person name="Faust A.M.E."/>
            <person name="Altorfer M."/>
            <person name="Dessus-Babus S."/>
            <person name="Burckhardt D."/>
            <person name="Oertli M."/>
            <person name="Naumann U."/>
            <person name="Petersen F."/>
            <person name="Wong J."/>
        </authorList>
    </citation>
    <scope>NUCLEOTIDE SEQUENCE</scope>
    <source>
        <strain evidence="2">GSM-AAB239-AS_SAM_17_03QT</strain>
    </source>
</reference>
<dbReference type="AlphaFoldDB" id="A0AAX6HKI4"/>
<evidence type="ECO:0000313" key="3">
    <source>
        <dbReference type="Proteomes" id="UP001140949"/>
    </source>
</evidence>